<proteinExistence type="predicted"/>
<sequence length="96" mass="10904">MWQHLNSHRRHLDHTRKNSRVMPNITYGMIHTFGDYATTKSIRSSSSATRHLEAAIMVPLGRPGKYWTVASTGQPSSKTRMSSSPPARDAKKQEWP</sequence>
<evidence type="ECO:0000256" key="1">
    <source>
        <dbReference type="SAM" id="MobiDB-lite"/>
    </source>
</evidence>
<dbReference type="EMBL" id="QJKJ01010469">
    <property type="protein sequence ID" value="RDX73599.1"/>
    <property type="molecule type" value="Genomic_DNA"/>
</dbReference>
<organism evidence="2 3">
    <name type="scientific">Mucuna pruriens</name>
    <name type="common">Velvet bean</name>
    <name type="synonym">Dolichos pruriens</name>
    <dbReference type="NCBI Taxonomy" id="157652"/>
    <lineage>
        <taxon>Eukaryota</taxon>
        <taxon>Viridiplantae</taxon>
        <taxon>Streptophyta</taxon>
        <taxon>Embryophyta</taxon>
        <taxon>Tracheophyta</taxon>
        <taxon>Spermatophyta</taxon>
        <taxon>Magnoliopsida</taxon>
        <taxon>eudicotyledons</taxon>
        <taxon>Gunneridae</taxon>
        <taxon>Pentapetalae</taxon>
        <taxon>rosids</taxon>
        <taxon>fabids</taxon>
        <taxon>Fabales</taxon>
        <taxon>Fabaceae</taxon>
        <taxon>Papilionoideae</taxon>
        <taxon>50 kb inversion clade</taxon>
        <taxon>NPAAA clade</taxon>
        <taxon>indigoferoid/millettioid clade</taxon>
        <taxon>Phaseoleae</taxon>
        <taxon>Mucuna</taxon>
    </lineage>
</organism>
<dbReference type="AlphaFoldDB" id="A0A371F5Q2"/>
<feature type="region of interest" description="Disordered" evidence="1">
    <location>
        <begin position="67"/>
        <end position="96"/>
    </location>
</feature>
<accession>A0A371F5Q2</accession>
<reference evidence="2" key="1">
    <citation type="submission" date="2018-05" db="EMBL/GenBank/DDBJ databases">
        <title>Draft genome of Mucuna pruriens seed.</title>
        <authorList>
            <person name="Nnadi N.E."/>
            <person name="Vos R."/>
            <person name="Hasami M.H."/>
            <person name="Devisetty U.K."/>
            <person name="Aguiy J.C."/>
        </authorList>
    </citation>
    <scope>NUCLEOTIDE SEQUENCE [LARGE SCALE GENOMIC DNA]</scope>
    <source>
        <strain evidence="2">JCA_2017</strain>
    </source>
</reference>
<protein>
    <submittedName>
        <fullName evidence="2">Uncharacterized protein</fullName>
    </submittedName>
</protein>
<name>A0A371F5Q2_MUCPR</name>
<gene>
    <name evidence="2" type="ORF">CR513_46775</name>
</gene>
<evidence type="ECO:0000313" key="3">
    <source>
        <dbReference type="Proteomes" id="UP000257109"/>
    </source>
</evidence>
<dbReference type="Proteomes" id="UP000257109">
    <property type="component" value="Unassembled WGS sequence"/>
</dbReference>
<feature type="non-terminal residue" evidence="2">
    <location>
        <position position="1"/>
    </location>
</feature>
<feature type="compositionally biased region" description="Polar residues" evidence="1">
    <location>
        <begin position="69"/>
        <end position="85"/>
    </location>
</feature>
<comment type="caution">
    <text evidence="2">The sequence shown here is derived from an EMBL/GenBank/DDBJ whole genome shotgun (WGS) entry which is preliminary data.</text>
</comment>
<keyword evidence="3" id="KW-1185">Reference proteome</keyword>
<evidence type="ECO:0000313" key="2">
    <source>
        <dbReference type="EMBL" id="RDX73599.1"/>
    </source>
</evidence>